<evidence type="ECO:0008006" key="6">
    <source>
        <dbReference type="Google" id="ProtNLM"/>
    </source>
</evidence>
<feature type="signal peptide" evidence="1">
    <location>
        <begin position="1"/>
        <end position="22"/>
    </location>
</feature>
<evidence type="ECO:0000313" key="5">
    <source>
        <dbReference type="Proteomes" id="UP001231166"/>
    </source>
</evidence>
<dbReference type="RefSeq" id="WP_269590821.1">
    <property type="nucleotide sequence ID" value="NZ_CP130953.1"/>
</dbReference>
<dbReference type="Proteomes" id="UP001066327">
    <property type="component" value="Unassembled WGS sequence"/>
</dbReference>
<evidence type="ECO:0000313" key="4">
    <source>
        <dbReference type="Proteomes" id="UP001066327"/>
    </source>
</evidence>
<keyword evidence="1" id="KW-0732">Signal</keyword>
<sequence>MSARLRRRVLVGSVVLLGYAAAGCGNSIEGAAVAQPGSSDVDSASAGTSSSAASADCAALTKALGRLVSDRPHLTEAVLPGSTDPTCSWSKGPTNVMSTITASVKPQVTDPAVLVEMRNGTNVVPDPRSAEFGGVVLDVVAMALLTPDHSIIVNALDPSVSDATKLDVAFAIAEYLEN</sequence>
<dbReference type="Proteomes" id="UP001231166">
    <property type="component" value="Chromosome"/>
</dbReference>
<reference evidence="2" key="1">
    <citation type="submission" date="2022-12" db="EMBL/GenBank/DDBJ databases">
        <authorList>
            <person name="Krivoruchko A.V."/>
            <person name="Elkin A."/>
        </authorList>
    </citation>
    <scope>NUCLEOTIDE SEQUENCE</scope>
    <source>
        <strain evidence="2">IEGM 249</strain>
    </source>
</reference>
<dbReference type="EMBL" id="CP130953">
    <property type="protein sequence ID" value="WLF49466.1"/>
    <property type="molecule type" value="Genomic_DNA"/>
</dbReference>
<accession>A0AAX3YK86</accession>
<feature type="chain" id="PRO_5043578959" description="DUF3558 domain-containing protein" evidence="1">
    <location>
        <begin position="23"/>
        <end position="178"/>
    </location>
</feature>
<proteinExistence type="predicted"/>
<dbReference type="PROSITE" id="PS51257">
    <property type="entry name" value="PROKAR_LIPOPROTEIN"/>
    <property type="match status" value="1"/>
</dbReference>
<keyword evidence="4" id="KW-1185">Reference proteome</keyword>
<organism evidence="3 5">
    <name type="scientific">Rhodococcus opacus</name>
    <name type="common">Nocardia opaca</name>
    <dbReference type="NCBI Taxonomy" id="37919"/>
    <lineage>
        <taxon>Bacteria</taxon>
        <taxon>Bacillati</taxon>
        <taxon>Actinomycetota</taxon>
        <taxon>Actinomycetes</taxon>
        <taxon>Mycobacteriales</taxon>
        <taxon>Nocardiaceae</taxon>
        <taxon>Rhodococcus</taxon>
    </lineage>
</organism>
<gene>
    <name evidence="2" type="ORF">O4328_01175</name>
    <name evidence="3" type="ORF">Q5707_10950</name>
</gene>
<dbReference type="AlphaFoldDB" id="A0AAX3YK86"/>
<evidence type="ECO:0000313" key="3">
    <source>
        <dbReference type="EMBL" id="WLF49466.1"/>
    </source>
</evidence>
<reference evidence="3" key="2">
    <citation type="submission" date="2023-07" db="EMBL/GenBank/DDBJ databases">
        <title>Genomic analysis of Rhodococcus opacus VOC-14 with glycol ethers degradation activity.</title>
        <authorList>
            <person name="Narkevich D.A."/>
            <person name="Hlushen A.M."/>
            <person name="Akhremchuk A.E."/>
            <person name="Sikolenko M.A."/>
            <person name="Valentovich L.N."/>
        </authorList>
    </citation>
    <scope>NUCLEOTIDE SEQUENCE</scope>
    <source>
        <strain evidence="3">VOC-14</strain>
    </source>
</reference>
<name>A0AAX3YK86_RHOOP</name>
<evidence type="ECO:0000313" key="2">
    <source>
        <dbReference type="EMBL" id="MCZ4582300.1"/>
    </source>
</evidence>
<protein>
    <recommendedName>
        <fullName evidence="6">DUF3558 domain-containing protein</fullName>
    </recommendedName>
</protein>
<dbReference type="EMBL" id="JAPWIS010000001">
    <property type="protein sequence ID" value="MCZ4582300.1"/>
    <property type="molecule type" value="Genomic_DNA"/>
</dbReference>
<evidence type="ECO:0000256" key="1">
    <source>
        <dbReference type="SAM" id="SignalP"/>
    </source>
</evidence>